<keyword evidence="3" id="KW-1003">Cell membrane</keyword>
<feature type="compositionally biased region" description="Polar residues" evidence="15">
    <location>
        <begin position="1"/>
        <end position="21"/>
    </location>
</feature>
<dbReference type="Proteomes" id="UP000734854">
    <property type="component" value="Unassembled WGS sequence"/>
</dbReference>
<dbReference type="InterPro" id="IPR047117">
    <property type="entry name" value="PERK1-13-like"/>
</dbReference>
<evidence type="ECO:0000256" key="13">
    <source>
        <dbReference type="ARBA" id="ARBA00048679"/>
    </source>
</evidence>
<evidence type="ECO:0000256" key="11">
    <source>
        <dbReference type="ARBA" id="ARBA00023136"/>
    </source>
</evidence>
<gene>
    <name evidence="18" type="ORF">ZIOFF_054685</name>
</gene>
<keyword evidence="7 14" id="KW-0547">Nucleotide-binding</keyword>
<feature type="compositionally biased region" description="Pro residues" evidence="15">
    <location>
        <begin position="182"/>
        <end position="230"/>
    </location>
</feature>
<dbReference type="FunFam" id="3.30.200.20:FF:000212">
    <property type="entry name" value="Proline-rich receptor-like protein kinase PERK8"/>
    <property type="match status" value="1"/>
</dbReference>
<reference evidence="18 19" key="1">
    <citation type="submission" date="2020-08" db="EMBL/GenBank/DDBJ databases">
        <title>Plant Genome Project.</title>
        <authorList>
            <person name="Zhang R.-G."/>
        </authorList>
    </citation>
    <scope>NUCLEOTIDE SEQUENCE [LARGE SCALE GENOMIC DNA]</scope>
    <source>
        <tissue evidence="18">Rhizome</tissue>
    </source>
</reference>
<dbReference type="InterPro" id="IPR000719">
    <property type="entry name" value="Prot_kinase_dom"/>
</dbReference>
<evidence type="ECO:0000259" key="17">
    <source>
        <dbReference type="PROSITE" id="PS50011"/>
    </source>
</evidence>
<evidence type="ECO:0000256" key="12">
    <source>
        <dbReference type="ARBA" id="ARBA00047899"/>
    </source>
</evidence>
<keyword evidence="8" id="KW-0418">Kinase</keyword>
<accession>A0A8J5FGA0</accession>
<feature type="transmembrane region" description="Helical" evidence="16">
    <location>
        <begin position="309"/>
        <end position="330"/>
    </location>
</feature>
<protein>
    <recommendedName>
        <fullName evidence="2">non-specific serine/threonine protein kinase</fullName>
        <ecNumber evidence="2">2.7.11.1</ecNumber>
    </recommendedName>
</protein>
<dbReference type="PROSITE" id="PS50011">
    <property type="entry name" value="PROTEIN_KINASE_DOM"/>
    <property type="match status" value="1"/>
</dbReference>
<evidence type="ECO:0000256" key="8">
    <source>
        <dbReference type="ARBA" id="ARBA00022777"/>
    </source>
</evidence>
<dbReference type="EMBL" id="JACMSC010000015">
    <property type="protein sequence ID" value="KAG6486115.1"/>
    <property type="molecule type" value="Genomic_DNA"/>
</dbReference>
<evidence type="ECO:0000256" key="1">
    <source>
        <dbReference type="ARBA" id="ARBA00004162"/>
    </source>
</evidence>
<dbReference type="GO" id="GO:0005524">
    <property type="term" value="F:ATP binding"/>
    <property type="evidence" value="ECO:0007669"/>
    <property type="project" value="UniProtKB-UniRule"/>
</dbReference>
<keyword evidence="10 16" id="KW-1133">Transmembrane helix</keyword>
<dbReference type="EC" id="2.7.11.1" evidence="2"/>
<dbReference type="InterPro" id="IPR001245">
    <property type="entry name" value="Ser-Thr/Tyr_kinase_cat_dom"/>
</dbReference>
<dbReference type="PROSITE" id="PS00107">
    <property type="entry name" value="PROTEIN_KINASE_ATP"/>
    <property type="match status" value="1"/>
</dbReference>
<dbReference type="AlphaFoldDB" id="A0A8J5FGA0"/>
<dbReference type="PRINTS" id="PR01217">
    <property type="entry name" value="PRICHEXTENSN"/>
</dbReference>
<evidence type="ECO:0000313" key="18">
    <source>
        <dbReference type="EMBL" id="KAG6486115.1"/>
    </source>
</evidence>
<keyword evidence="5" id="KW-0808">Transferase</keyword>
<evidence type="ECO:0000256" key="14">
    <source>
        <dbReference type="PROSITE-ProRule" id="PRU10141"/>
    </source>
</evidence>
<feature type="compositionally biased region" description="Pro residues" evidence="15">
    <location>
        <begin position="24"/>
        <end position="172"/>
    </location>
</feature>
<comment type="catalytic activity">
    <reaction evidence="12">
        <text>L-threonyl-[protein] + ATP = O-phospho-L-threonyl-[protein] + ADP + H(+)</text>
        <dbReference type="Rhea" id="RHEA:46608"/>
        <dbReference type="Rhea" id="RHEA-COMP:11060"/>
        <dbReference type="Rhea" id="RHEA-COMP:11605"/>
        <dbReference type="ChEBI" id="CHEBI:15378"/>
        <dbReference type="ChEBI" id="CHEBI:30013"/>
        <dbReference type="ChEBI" id="CHEBI:30616"/>
        <dbReference type="ChEBI" id="CHEBI:61977"/>
        <dbReference type="ChEBI" id="CHEBI:456216"/>
        <dbReference type="EC" id="2.7.11.1"/>
    </reaction>
</comment>
<dbReference type="Gene3D" id="1.10.510.10">
    <property type="entry name" value="Transferase(Phosphotransferase) domain 1"/>
    <property type="match status" value="1"/>
</dbReference>
<comment type="caution">
    <text evidence="18">The sequence shown here is derived from an EMBL/GenBank/DDBJ whole genome shotgun (WGS) entry which is preliminary data.</text>
</comment>
<sequence length="705" mass="75380">MSQPIESPNSSSYTLPSTSKHSPPFTPISPPSPIDETPPPPAGTSPPPPPPPSASPPQPLTSPPPLLSPPPPPPPPSPSPPPPPPSPSPSQPFISPPPLLSPPPPTLPYISNSPPPPNLSTPPPIASSSLQPPPPPLPPPPPPPSNSNATPPPPSTSPPPPPPPQATNPNPSPLSNDSTISIPPPPPPPNPSPPPSSPSYSIPPPPLIPPPPSIPPPMFVQPPPINPNIAPPINNKESPPPPPPPPPPTRTLTPISPSPHHVPPPYPPTIHSPPHIHPNGTTKSNSSSSIFPHSRHSKSSNVTETTGTGTLVGITVAGVLVFIAIFFIVLRKKKGRTYGSTSPYDQSLSQPTLPNNSGSNKIALSPTMQASYNRQGHTSDTIEPPGSRHWFTYDELKSITNGFSHENHIGQGGFGSVYKGTMSDGRQIAVKQLRAGSGQGDKEFKAEVEIISRVHHRHLVSLVGYCIAEHHRLLVYEYVSNKTLQHHLHGEGLPVLDWAKRMKISLGSARGLAYLHEDYFGLAKLTNDANSHVSTRVMGTFGYLAPEYASSGKLTDRSDVYSFGVVLLELITGRKPVDTSRPLGDESLVEWARPLLIHALETGNFDELVDPRLENKFPKVGMLRMIEAAAACVRHSAPKRPRMVQVMRALDNDESLSDLSNGIKFGQSMIYNSGQYSAEIHNLHKMAFSNGSFSIDHDNSNEFNH</sequence>
<keyword evidence="11 16" id="KW-0472">Membrane</keyword>
<dbReference type="PANTHER" id="PTHR47982">
    <property type="entry name" value="PROLINE-RICH RECEPTOR-LIKE PROTEIN KINASE PERK4"/>
    <property type="match status" value="1"/>
</dbReference>
<evidence type="ECO:0000256" key="16">
    <source>
        <dbReference type="SAM" id="Phobius"/>
    </source>
</evidence>
<evidence type="ECO:0000256" key="7">
    <source>
        <dbReference type="ARBA" id="ARBA00022741"/>
    </source>
</evidence>
<comment type="catalytic activity">
    <reaction evidence="13">
        <text>L-seryl-[protein] + ATP = O-phospho-L-seryl-[protein] + ADP + H(+)</text>
        <dbReference type="Rhea" id="RHEA:17989"/>
        <dbReference type="Rhea" id="RHEA-COMP:9863"/>
        <dbReference type="Rhea" id="RHEA-COMP:11604"/>
        <dbReference type="ChEBI" id="CHEBI:15378"/>
        <dbReference type="ChEBI" id="CHEBI:29999"/>
        <dbReference type="ChEBI" id="CHEBI:30616"/>
        <dbReference type="ChEBI" id="CHEBI:83421"/>
        <dbReference type="ChEBI" id="CHEBI:456216"/>
        <dbReference type="EC" id="2.7.11.1"/>
    </reaction>
</comment>
<feature type="domain" description="Protein kinase" evidence="17">
    <location>
        <begin position="403"/>
        <end position="656"/>
    </location>
</feature>
<evidence type="ECO:0000256" key="4">
    <source>
        <dbReference type="ARBA" id="ARBA00022527"/>
    </source>
</evidence>
<evidence type="ECO:0000256" key="2">
    <source>
        <dbReference type="ARBA" id="ARBA00012513"/>
    </source>
</evidence>
<dbReference type="GO" id="GO:0004674">
    <property type="term" value="F:protein serine/threonine kinase activity"/>
    <property type="evidence" value="ECO:0007669"/>
    <property type="project" value="UniProtKB-KW"/>
</dbReference>
<evidence type="ECO:0000256" key="10">
    <source>
        <dbReference type="ARBA" id="ARBA00022989"/>
    </source>
</evidence>
<evidence type="ECO:0000256" key="15">
    <source>
        <dbReference type="SAM" id="MobiDB-lite"/>
    </source>
</evidence>
<evidence type="ECO:0000256" key="5">
    <source>
        <dbReference type="ARBA" id="ARBA00022679"/>
    </source>
</evidence>
<comment type="subcellular location">
    <subcellularLocation>
        <location evidence="1">Cell membrane</location>
        <topology evidence="1">Single-pass membrane protein</topology>
    </subcellularLocation>
</comment>
<dbReference type="SUPFAM" id="SSF56112">
    <property type="entry name" value="Protein kinase-like (PK-like)"/>
    <property type="match status" value="1"/>
</dbReference>
<evidence type="ECO:0000256" key="3">
    <source>
        <dbReference type="ARBA" id="ARBA00022475"/>
    </source>
</evidence>
<dbReference type="Pfam" id="PF07714">
    <property type="entry name" value="PK_Tyr_Ser-Thr"/>
    <property type="match status" value="2"/>
</dbReference>
<feature type="region of interest" description="Disordered" evidence="15">
    <location>
        <begin position="1"/>
        <end position="305"/>
    </location>
</feature>
<name>A0A8J5FGA0_ZINOF</name>
<dbReference type="GO" id="GO:0005886">
    <property type="term" value="C:plasma membrane"/>
    <property type="evidence" value="ECO:0007669"/>
    <property type="project" value="UniProtKB-SubCell"/>
</dbReference>
<organism evidence="18 19">
    <name type="scientific">Zingiber officinale</name>
    <name type="common">Ginger</name>
    <name type="synonym">Amomum zingiber</name>
    <dbReference type="NCBI Taxonomy" id="94328"/>
    <lineage>
        <taxon>Eukaryota</taxon>
        <taxon>Viridiplantae</taxon>
        <taxon>Streptophyta</taxon>
        <taxon>Embryophyta</taxon>
        <taxon>Tracheophyta</taxon>
        <taxon>Spermatophyta</taxon>
        <taxon>Magnoliopsida</taxon>
        <taxon>Liliopsida</taxon>
        <taxon>Zingiberales</taxon>
        <taxon>Zingiberaceae</taxon>
        <taxon>Zingiber</taxon>
    </lineage>
</organism>
<feature type="binding site" evidence="14">
    <location>
        <position position="431"/>
    </location>
    <ligand>
        <name>ATP</name>
        <dbReference type="ChEBI" id="CHEBI:30616"/>
    </ligand>
</feature>
<keyword evidence="6 16" id="KW-0812">Transmembrane</keyword>
<feature type="compositionally biased region" description="Pro residues" evidence="15">
    <location>
        <begin position="256"/>
        <end position="271"/>
    </location>
</feature>
<dbReference type="Gene3D" id="3.30.200.20">
    <property type="entry name" value="Phosphorylase Kinase, domain 1"/>
    <property type="match status" value="1"/>
</dbReference>
<evidence type="ECO:0000256" key="9">
    <source>
        <dbReference type="ARBA" id="ARBA00022840"/>
    </source>
</evidence>
<keyword evidence="19" id="KW-1185">Reference proteome</keyword>
<feature type="compositionally biased region" description="Pro residues" evidence="15">
    <location>
        <begin position="238"/>
        <end position="249"/>
    </location>
</feature>
<dbReference type="InterPro" id="IPR017441">
    <property type="entry name" value="Protein_kinase_ATP_BS"/>
</dbReference>
<evidence type="ECO:0000256" key="6">
    <source>
        <dbReference type="ARBA" id="ARBA00022692"/>
    </source>
</evidence>
<dbReference type="InterPro" id="IPR011009">
    <property type="entry name" value="Kinase-like_dom_sf"/>
</dbReference>
<proteinExistence type="predicted"/>
<evidence type="ECO:0000313" key="19">
    <source>
        <dbReference type="Proteomes" id="UP000734854"/>
    </source>
</evidence>
<dbReference type="PANTHER" id="PTHR47982:SF44">
    <property type="entry name" value="PROLINE-RICH RECEPTOR-LIKE PROTEIN KINASE PERK13-RELATED"/>
    <property type="match status" value="1"/>
</dbReference>
<keyword evidence="9 14" id="KW-0067">ATP-binding</keyword>
<keyword evidence="4" id="KW-0723">Serine/threonine-protein kinase</keyword>